<protein>
    <recommendedName>
        <fullName evidence="3">Ankyrin repeat protein</fullName>
    </recommendedName>
</protein>
<dbReference type="InterPro" id="IPR036770">
    <property type="entry name" value="Ankyrin_rpt-contain_sf"/>
</dbReference>
<dbReference type="AlphaFoldDB" id="A0A1V9YCE0"/>
<accession>A0A1V9YCE0</accession>
<dbReference type="SUPFAM" id="SSF48403">
    <property type="entry name" value="Ankyrin repeat"/>
    <property type="match status" value="1"/>
</dbReference>
<dbReference type="PANTHER" id="PTHR46586">
    <property type="entry name" value="ANKYRIN REPEAT-CONTAINING PROTEIN"/>
    <property type="match status" value="1"/>
</dbReference>
<name>A0A1V9YCE0_ACHHY</name>
<reference evidence="1 2" key="1">
    <citation type="journal article" date="2014" name="Genome Biol. Evol.">
        <title>The secreted proteins of Achlya hypogyna and Thraustotheca clavata identify the ancestral oomycete secretome and reveal gene acquisitions by horizontal gene transfer.</title>
        <authorList>
            <person name="Misner I."/>
            <person name="Blouin N."/>
            <person name="Leonard G."/>
            <person name="Richards T.A."/>
            <person name="Lane C.E."/>
        </authorList>
    </citation>
    <scope>NUCLEOTIDE SEQUENCE [LARGE SCALE GENOMIC DNA]</scope>
    <source>
        <strain evidence="1 2">ATCC 48635</strain>
    </source>
</reference>
<dbReference type="PANTHER" id="PTHR46586:SF3">
    <property type="entry name" value="ANKYRIN REPEAT-CONTAINING PROTEIN"/>
    <property type="match status" value="1"/>
</dbReference>
<proteinExistence type="predicted"/>
<dbReference type="OrthoDB" id="194358at2759"/>
<dbReference type="Proteomes" id="UP000243579">
    <property type="component" value="Unassembled WGS sequence"/>
</dbReference>
<gene>
    <name evidence="1" type="ORF">ACHHYP_14791</name>
</gene>
<keyword evidence="2" id="KW-1185">Reference proteome</keyword>
<evidence type="ECO:0008006" key="3">
    <source>
        <dbReference type="Google" id="ProtNLM"/>
    </source>
</evidence>
<comment type="caution">
    <text evidence="1">The sequence shown here is derived from an EMBL/GenBank/DDBJ whole genome shotgun (WGS) entry which is preliminary data.</text>
</comment>
<dbReference type="InterPro" id="IPR052050">
    <property type="entry name" value="SecEffector_AnkRepeat"/>
</dbReference>
<dbReference type="EMBL" id="JNBR01002218">
    <property type="protein sequence ID" value="OQR83362.1"/>
    <property type="molecule type" value="Genomic_DNA"/>
</dbReference>
<sequence length="316" mass="34639">MSSALRCPDLLRNIVAFQDGVHGSCAPLLALLYSVRLPCDPSSNLQSYVLDLRAAYASFHTAFLASEESLSRLCITPRASDELMYYGIVHGNVAILRHRDATGAPFLAPTVAADHDSTQLRYLKYIFETAQGEARDTTALLDPKFVRVGLCMRAMELACVGGHLELVMYLHMHKSGYVQMNLWGKAVANATAAMGHVHILAYFHAQHCRGATRTTINAAARYGQQAVVKFLLDCNLWSPNAIEWAARYGHADVVACLAGRSAVENVRLALQIAVEHGDLAIVRCISKRYPALCTWWLVASATFNYHVNLVLGGHAV</sequence>
<dbReference type="Gene3D" id="1.25.40.20">
    <property type="entry name" value="Ankyrin repeat-containing domain"/>
    <property type="match status" value="1"/>
</dbReference>
<organism evidence="1 2">
    <name type="scientific">Achlya hypogyna</name>
    <name type="common">Oomycete</name>
    <name type="synonym">Protoachlya hypogyna</name>
    <dbReference type="NCBI Taxonomy" id="1202772"/>
    <lineage>
        <taxon>Eukaryota</taxon>
        <taxon>Sar</taxon>
        <taxon>Stramenopiles</taxon>
        <taxon>Oomycota</taxon>
        <taxon>Saprolegniomycetes</taxon>
        <taxon>Saprolegniales</taxon>
        <taxon>Achlyaceae</taxon>
        <taxon>Achlya</taxon>
    </lineage>
</organism>
<evidence type="ECO:0000313" key="1">
    <source>
        <dbReference type="EMBL" id="OQR83362.1"/>
    </source>
</evidence>
<evidence type="ECO:0000313" key="2">
    <source>
        <dbReference type="Proteomes" id="UP000243579"/>
    </source>
</evidence>